<dbReference type="InterPro" id="IPR021494">
    <property type="entry name" value="DUF3149"/>
</dbReference>
<evidence type="ECO:0000313" key="2">
    <source>
        <dbReference type="EMBL" id="MDR6214729.1"/>
    </source>
</evidence>
<comment type="caution">
    <text evidence="2">The sequence shown here is derived from an EMBL/GenBank/DDBJ whole genome shotgun (WGS) entry which is preliminary data.</text>
</comment>
<dbReference type="EMBL" id="JAVIZX010000001">
    <property type="protein sequence ID" value="MDR6214729.1"/>
    <property type="molecule type" value="Genomic_DNA"/>
</dbReference>
<organism evidence="2 3">
    <name type="scientific">Paracidovorax wautersii</name>
    <dbReference type="NCBI Taxonomy" id="1177982"/>
    <lineage>
        <taxon>Bacteria</taxon>
        <taxon>Pseudomonadati</taxon>
        <taxon>Pseudomonadota</taxon>
        <taxon>Betaproteobacteria</taxon>
        <taxon>Burkholderiales</taxon>
        <taxon>Comamonadaceae</taxon>
        <taxon>Paracidovorax</taxon>
    </lineage>
</organism>
<protein>
    <recommendedName>
        <fullName evidence="4">DUF3149 domain-containing protein</fullName>
    </recommendedName>
</protein>
<proteinExistence type="predicted"/>
<name>A0ABU1IBX0_9BURK</name>
<dbReference type="RefSeq" id="WP_309829049.1">
    <property type="nucleotide sequence ID" value="NZ_JAVIZX010000001.1"/>
</dbReference>
<reference evidence="2 3" key="1">
    <citation type="submission" date="2023-08" db="EMBL/GenBank/DDBJ databases">
        <title>Functional and genomic diversity of the sorghum phyllosphere microbiome.</title>
        <authorList>
            <person name="Shade A."/>
        </authorList>
    </citation>
    <scope>NUCLEOTIDE SEQUENCE [LARGE SCALE GENOMIC DNA]</scope>
    <source>
        <strain evidence="2 3">SORGH_AS_0335</strain>
    </source>
</reference>
<keyword evidence="3" id="KW-1185">Reference proteome</keyword>
<sequence>MHLLKELFTTQVGLFSAVGIGIMLCMAGFFVWLFTQGDAPQAARGAKDPQQRS</sequence>
<gene>
    <name evidence="2" type="ORF">QE399_002418</name>
</gene>
<keyword evidence="1" id="KW-0812">Transmembrane</keyword>
<feature type="transmembrane region" description="Helical" evidence="1">
    <location>
        <begin position="12"/>
        <end position="34"/>
    </location>
</feature>
<evidence type="ECO:0008006" key="4">
    <source>
        <dbReference type="Google" id="ProtNLM"/>
    </source>
</evidence>
<keyword evidence="1" id="KW-0472">Membrane</keyword>
<evidence type="ECO:0000256" key="1">
    <source>
        <dbReference type="SAM" id="Phobius"/>
    </source>
</evidence>
<evidence type="ECO:0000313" key="3">
    <source>
        <dbReference type="Proteomes" id="UP001267710"/>
    </source>
</evidence>
<dbReference type="Proteomes" id="UP001267710">
    <property type="component" value="Unassembled WGS sequence"/>
</dbReference>
<dbReference type="Pfam" id="PF11346">
    <property type="entry name" value="DUF3149"/>
    <property type="match status" value="1"/>
</dbReference>
<keyword evidence="1" id="KW-1133">Transmembrane helix</keyword>
<accession>A0ABU1IBX0</accession>